<evidence type="ECO:0000313" key="2">
    <source>
        <dbReference type="Proteomes" id="UP001198151"/>
    </source>
</evidence>
<dbReference type="EMBL" id="JAJEQX010000014">
    <property type="protein sequence ID" value="MCC2254559.1"/>
    <property type="molecule type" value="Genomic_DNA"/>
</dbReference>
<name>A0ABS8FYA0_9FIRM</name>
<protein>
    <submittedName>
        <fullName evidence="1">Uncharacterized protein</fullName>
    </submittedName>
</protein>
<gene>
    <name evidence="1" type="ORF">LKD70_09040</name>
</gene>
<organism evidence="1 2">
    <name type="scientific">Ruminococcus turbiniformis</name>
    <dbReference type="NCBI Taxonomy" id="2881258"/>
    <lineage>
        <taxon>Bacteria</taxon>
        <taxon>Bacillati</taxon>
        <taxon>Bacillota</taxon>
        <taxon>Clostridia</taxon>
        <taxon>Eubacteriales</taxon>
        <taxon>Oscillospiraceae</taxon>
        <taxon>Ruminococcus</taxon>
    </lineage>
</organism>
<evidence type="ECO:0000313" key="1">
    <source>
        <dbReference type="EMBL" id="MCC2254559.1"/>
    </source>
</evidence>
<proteinExistence type="predicted"/>
<keyword evidence="2" id="KW-1185">Reference proteome</keyword>
<comment type="caution">
    <text evidence="1">The sequence shown here is derived from an EMBL/GenBank/DDBJ whole genome shotgun (WGS) entry which is preliminary data.</text>
</comment>
<accession>A0ABS8FYA0</accession>
<reference evidence="1 2" key="1">
    <citation type="submission" date="2021-10" db="EMBL/GenBank/DDBJ databases">
        <title>Anaerobic single-cell dispensing facilitates the cultivation of human gut bacteria.</title>
        <authorList>
            <person name="Afrizal A."/>
        </authorList>
    </citation>
    <scope>NUCLEOTIDE SEQUENCE [LARGE SCALE GENOMIC DNA]</scope>
    <source>
        <strain evidence="1 2">CLA-AA-H200</strain>
    </source>
</reference>
<sequence length="82" mass="9457">MVHITDRFVLFVFDHPTEDILNLFNRFVRSLTEDELKELEIPTLLETGKCARDATELMKQAILDDIREREQESHAATGTGPK</sequence>
<dbReference type="Proteomes" id="UP001198151">
    <property type="component" value="Unassembled WGS sequence"/>
</dbReference>
<dbReference type="RefSeq" id="WP_227707700.1">
    <property type="nucleotide sequence ID" value="NZ_JAJEQX010000014.1"/>
</dbReference>